<comment type="caution">
    <text evidence="1">The sequence shown here is derived from an EMBL/GenBank/DDBJ whole genome shotgun (WGS) entry which is preliminary data.</text>
</comment>
<dbReference type="PANTHER" id="PTHR21174:SF0">
    <property type="entry name" value="HD PHOSPHOHYDROLASE FAMILY PROTEIN-RELATED"/>
    <property type="match status" value="1"/>
</dbReference>
<name>A0A9Q1C9A7_HOLLE</name>
<dbReference type="OrthoDB" id="330671at2759"/>
<dbReference type="SUPFAM" id="SSF109604">
    <property type="entry name" value="HD-domain/PDEase-like"/>
    <property type="match status" value="1"/>
</dbReference>
<dbReference type="AlphaFoldDB" id="A0A9Q1C9A7"/>
<gene>
    <name evidence="1" type="ORF">HOLleu_14805</name>
</gene>
<keyword evidence="2" id="KW-1185">Reference proteome</keyword>
<dbReference type="InterPro" id="IPR009218">
    <property type="entry name" value="HD_phosphohydro"/>
</dbReference>
<evidence type="ECO:0000313" key="1">
    <source>
        <dbReference type="EMBL" id="KAJ8040494.1"/>
    </source>
</evidence>
<evidence type="ECO:0000313" key="2">
    <source>
        <dbReference type="Proteomes" id="UP001152320"/>
    </source>
</evidence>
<dbReference type="Proteomes" id="UP001152320">
    <property type="component" value="Chromosome 6"/>
</dbReference>
<protein>
    <recommendedName>
        <fullName evidence="3">Metal-dependent HD superfamily phosphohydrolase</fullName>
    </recommendedName>
</protein>
<dbReference type="PIRSF" id="PIRSF035170">
    <property type="entry name" value="HD_phosphohydro"/>
    <property type="match status" value="1"/>
</dbReference>
<accession>A0A9Q1C9A7</accession>
<dbReference type="PANTHER" id="PTHR21174">
    <property type="match status" value="1"/>
</dbReference>
<sequence>MEVAKRWNLMFPEDGSNWWQQIRNHYQESGRYYHTLNHIDCMFKQMDKVVGKLQDTEAVSLAILFHDVIYDPTKSDNEQRSADLFRQFAVECLSDWQEERIQKVFDWILATQKHQASDEKCLDLMYFLDIDLQVLGWPVAQYDVYASQIRQEYSFVSEDIYRQKRPEVLKNFLKRLRLYQTDDFYEEFEIQARSNLQREISRLESG</sequence>
<proteinExistence type="predicted"/>
<dbReference type="EMBL" id="JAIZAY010000006">
    <property type="protein sequence ID" value="KAJ8040494.1"/>
    <property type="molecule type" value="Genomic_DNA"/>
</dbReference>
<reference evidence="1" key="1">
    <citation type="submission" date="2021-10" db="EMBL/GenBank/DDBJ databases">
        <title>Tropical sea cucumber genome reveals ecological adaptation and Cuvierian tubules defense mechanism.</title>
        <authorList>
            <person name="Chen T."/>
        </authorList>
    </citation>
    <scope>NUCLEOTIDE SEQUENCE</scope>
    <source>
        <strain evidence="1">Nanhai2018</strain>
        <tissue evidence="1">Muscle</tissue>
    </source>
</reference>
<evidence type="ECO:0008006" key="3">
    <source>
        <dbReference type="Google" id="ProtNLM"/>
    </source>
</evidence>
<organism evidence="1 2">
    <name type="scientific">Holothuria leucospilota</name>
    <name type="common">Black long sea cucumber</name>
    <name type="synonym">Mertensiothuria leucospilota</name>
    <dbReference type="NCBI Taxonomy" id="206669"/>
    <lineage>
        <taxon>Eukaryota</taxon>
        <taxon>Metazoa</taxon>
        <taxon>Echinodermata</taxon>
        <taxon>Eleutherozoa</taxon>
        <taxon>Echinozoa</taxon>
        <taxon>Holothuroidea</taxon>
        <taxon>Aspidochirotacea</taxon>
        <taxon>Aspidochirotida</taxon>
        <taxon>Holothuriidae</taxon>
        <taxon>Holothuria</taxon>
    </lineage>
</organism>
<dbReference type="Gene3D" id="1.10.3210.10">
    <property type="entry name" value="Hypothetical protein af1432"/>
    <property type="match status" value="1"/>
</dbReference>